<protein>
    <submittedName>
        <fullName evidence="3">Ankyrin repeat-containing domain, PGG domain, ankyrin repeat-containing domain superfamily</fullName>
    </submittedName>
</protein>
<feature type="transmembrane region" description="Helical" evidence="1">
    <location>
        <begin position="264"/>
        <end position="283"/>
    </location>
</feature>
<dbReference type="EMBL" id="MNCJ02000318">
    <property type="protein sequence ID" value="KAF5812996.1"/>
    <property type="molecule type" value="Genomic_DNA"/>
</dbReference>
<keyword evidence="1" id="KW-0472">Membrane</keyword>
<keyword evidence="1" id="KW-0812">Transmembrane</keyword>
<sequence>MGSSNDGYSEPLFEAIRQGTYEVVDEILFTSPATINCKDEEGYNVIQSAIINRSEKVYNLIYHIIEHTESYRKITDSSDNNLIHLAGRLAPSFVLARITGAALQLQRELLWFEEVKKLLLPIEVREVNICKKTQGAVFTKEHQDLMKTTTESCSITTALIITIVFAAAITVPGGSNQESGRPVFKMEIAFTIFALFNALSLFKATTSLLLFLSILTTRFSEKDFLVSLPRRLIFGLSMLFLSTTGMIVAFCAILFLVFCDQRPWMLAPIAGFACLPISVIVAIKLPLLADLIQSTYFPIFGKRSRLESCKVNSGGATL</sequence>
<name>A0A9K3JCF4_HELAN</name>
<keyword evidence="4" id="KW-1185">Reference proteome</keyword>
<evidence type="ECO:0000313" key="4">
    <source>
        <dbReference type="Proteomes" id="UP000215914"/>
    </source>
</evidence>
<evidence type="ECO:0000313" key="3">
    <source>
        <dbReference type="EMBL" id="KAF5812996.1"/>
    </source>
</evidence>
<dbReference type="Pfam" id="PF13962">
    <property type="entry name" value="PGG"/>
    <property type="match status" value="1"/>
</dbReference>
<dbReference type="Proteomes" id="UP000215914">
    <property type="component" value="Unassembled WGS sequence"/>
</dbReference>
<accession>A0A9K3JCF4</accession>
<evidence type="ECO:0000259" key="2">
    <source>
        <dbReference type="Pfam" id="PF13962"/>
    </source>
</evidence>
<dbReference type="Gene3D" id="1.25.40.20">
    <property type="entry name" value="Ankyrin repeat-containing domain"/>
    <property type="match status" value="1"/>
</dbReference>
<keyword evidence="1" id="KW-1133">Transmembrane helix</keyword>
<reference evidence="3" key="2">
    <citation type="submission" date="2020-06" db="EMBL/GenBank/DDBJ databases">
        <title>Helianthus annuus Genome sequencing and assembly Release 2.</title>
        <authorList>
            <person name="Gouzy J."/>
            <person name="Langlade N."/>
            <person name="Munos S."/>
        </authorList>
    </citation>
    <scope>NUCLEOTIDE SEQUENCE</scope>
    <source>
        <tissue evidence="3">Leaves</tissue>
    </source>
</reference>
<reference evidence="3" key="1">
    <citation type="journal article" date="2017" name="Nature">
        <title>The sunflower genome provides insights into oil metabolism, flowering and Asterid evolution.</title>
        <authorList>
            <person name="Badouin H."/>
            <person name="Gouzy J."/>
            <person name="Grassa C.J."/>
            <person name="Murat F."/>
            <person name="Staton S.E."/>
            <person name="Cottret L."/>
            <person name="Lelandais-Briere C."/>
            <person name="Owens G.L."/>
            <person name="Carrere S."/>
            <person name="Mayjonade B."/>
            <person name="Legrand L."/>
            <person name="Gill N."/>
            <person name="Kane N.C."/>
            <person name="Bowers J.E."/>
            <person name="Hubner S."/>
            <person name="Bellec A."/>
            <person name="Berard A."/>
            <person name="Berges H."/>
            <person name="Blanchet N."/>
            <person name="Boniface M.C."/>
            <person name="Brunel D."/>
            <person name="Catrice O."/>
            <person name="Chaidir N."/>
            <person name="Claudel C."/>
            <person name="Donnadieu C."/>
            <person name="Faraut T."/>
            <person name="Fievet G."/>
            <person name="Helmstetter N."/>
            <person name="King M."/>
            <person name="Knapp S.J."/>
            <person name="Lai Z."/>
            <person name="Le Paslier M.C."/>
            <person name="Lippi Y."/>
            <person name="Lorenzon L."/>
            <person name="Mandel J.R."/>
            <person name="Marage G."/>
            <person name="Marchand G."/>
            <person name="Marquand E."/>
            <person name="Bret-Mestries E."/>
            <person name="Morien E."/>
            <person name="Nambeesan S."/>
            <person name="Nguyen T."/>
            <person name="Pegot-Espagnet P."/>
            <person name="Pouilly N."/>
            <person name="Raftis F."/>
            <person name="Sallet E."/>
            <person name="Schiex T."/>
            <person name="Thomas J."/>
            <person name="Vandecasteele C."/>
            <person name="Vares D."/>
            <person name="Vear F."/>
            <person name="Vautrin S."/>
            <person name="Crespi M."/>
            <person name="Mangin B."/>
            <person name="Burke J.M."/>
            <person name="Salse J."/>
            <person name="Munos S."/>
            <person name="Vincourt P."/>
            <person name="Rieseberg L.H."/>
            <person name="Langlade N.B."/>
        </authorList>
    </citation>
    <scope>NUCLEOTIDE SEQUENCE</scope>
    <source>
        <tissue evidence="3">Leaves</tissue>
    </source>
</reference>
<feature type="transmembrane region" description="Helical" evidence="1">
    <location>
        <begin position="232"/>
        <end position="258"/>
    </location>
</feature>
<dbReference type="AlphaFoldDB" id="A0A9K3JCF4"/>
<dbReference type="Gramene" id="mRNA:HanXRQr2_Chr03g0093051">
    <property type="protein sequence ID" value="mRNA:HanXRQr2_Chr03g0093051"/>
    <property type="gene ID" value="HanXRQr2_Chr03g0093051"/>
</dbReference>
<proteinExistence type="predicted"/>
<dbReference type="SUPFAM" id="SSF48403">
    <property type="entry name" value="Ankyrin repeat"/>
    <property type="match status" value="1"/>
</dbReference>
<feature type="transmembrane region" description="Helical" evidence="1">
    <location>
        <begin position="188"/>
        <end position="212"/>
    </location>
</feature>
<dbReference type="PANTHER" id="PTHR24177:SF475">
    <property type="entry name" value="ANKYRIN REPEAT-CONTAINING DOMAIN, PGG DOMAIN PROTEIN-RELATED"/>
    <property type="match status" value="1"/>
</dbReference>
<gene>
    <name evidence="3" type="ORF">HanXRQr2_Chr03g0093051</name>
</gene>
<dbReference type="GO" id="GO:0016020">
    <property type="term" value="C:membrane"/>
    <property type="evidence" value="ECO:0000318"/>
    <property type="project" value="GO_Central"/>
</dbReference>
<feature type="transmembrane region" description="Helical" evidence="1">
    <location>
        <begin position="153"/>
        <end position="173"/>
    </location>
</feature>
<comment type="caution">
    <text evidence="3">The sequence shown here is derived from an EMBL/GenBank/DDBJ whole genome shotgun (WGS) entry which is preliminary data.</text>
</comment>
<dbReference type="InterPro" id="IPR026961">
    <property type="entry name" value="PGG_dom"/>
</dbReference>
<organism evidence="3 4">
    <name type="scientific">Helianthus annuus</name>
    <name type="common">Common sunflower</name>
    <dbReference type="NCBI Taxonomy" id="4232"/>
    <lineage>
        <taxon>Eukaryota</taxon>
        <taxon>Viridiplantae</taxon>
        <taxon>Streptophyta</taxon>
        <taxon>Embryophyta</taxon>
        <taxon>Tracheophyta</taxon>
        <taxon>Spermatophyta</taxon>
        <taxon>Magnoliopsida</taxon>
        <taxon>eudicotyledons</taxon>
        <taxon>Gunneridae</taxon>
        <taxon>Pentapetalae</taxon>
        <taxon>asterids</taxon>
        <taxon>campanulids</taxon>
        <taxon>Asterales</taxon>
        <taxon>Asteraceae</taxon>
        <taxon>Asteroideae</taxon>
        <taxon>Heliantheae alliance</taxon>
        <taxon>Heliantheae</taxon>
        <taxon>Helianthus</taxon>
    </lineage>
</organism>
<feature type="domain" description="PGG" evidence="2">
    <location>
        <begin position="146"/>
        <end position="256"/>
    </location>
</feature>
<dbReference type="InterPro" id="IPR036770">
    <property type="entry name" value="Ankyrin_rpt-contain_sf"/>
</dbReference>
<dbReference type="PANTHER" id="PTHR24177">
    <property type="entry name" value="CASKIN"/>
    <property type="match status" value="1"/>
</dbReference>
<evidence type="ECO:0000256" key="1">
    <source>
        <dbReference type="SAM" id="Phobius"/>
    </source>
</evidence>